<organism evidence="3 4">
    <name type="scientific">Nakamurella flavida</name>
    <dbReference type="NCBI Taxonomy" id="363630"/>
    <lineage>
        <taxon>Bacteria</taxon>
        <taxon>Bacillati</taxon>
        <taxon>Actinomycetota</taxon>
        <taxon>Actinomycetes</taxon>
        <taxon>Nakamurellales</taxon>
        <taxon>Nakamurellaceae</taxon>
        <taxon>Nakamurella</taxon>
    </lineage>
</organism>
<dbReference type="SMART" id="SM01012">
    <property type="entry name" value="ANTAR"/>
    <property type="match status" value="1"/>
</dbReference>
<gene>
    <name evidence="3" type="ORF">JL107_16080</name>
</gene>
<feature type="domain" description="ANTAR" evidence="2">
    <location>
        <begin position="145"/>
        <end position="206"/>
    </location>
</feature>
<proteinExistence type="predicted"/>
<accession>A0A938YRN3</accession>
<dbReference type="GO" id="GO:0003723">
    <property type="term" value="F:RNA binding"/>
    <property type="evidence" value="ECO:0007669"/>
    <property type="project" value="InterPro"/>
</dbReference>
<dbReference type="Pfam" id="PF03861">
    <property type="entry name" value="ANTAR"/>
    <property type="match status" value="1"/>
</dbReference>
<dbReference type="Proteomes" id="UP000663801">
    <property type="component" value="Unassembled WGS sequence"/>
</dbReference>
<keyword evidence="4" id="KW-1185">Reference proteome</keyword>
<feature type="region of interest" description="Disordered" evidence="1">
    <location>
        <begin position="1"/>
        <end position="26"/>
    </location>
</feature>
<evidence type="ECO:0000259" key="2">
    <source>
        <dbReference type="PROSITE" id="PS50921"/>
    </source>
</evidence>
<dbReference type="AlphaFoldDB" id="A0A938YRN3"/>
<dbReference type="InterPro" id="IPR005561">
    <property type="entry name" value="ANTAR"/>
</dbReference>
<dbReference type="Gene3D" id="1.10.10.10">
    <property type="entry name" value="Winged helix-like DNA-binding domain superfamily/Winged helix DNA-binding domain"/>
    <property type="match status" value="1"/>
</dbReference>
<dbReference type="EMBL" id="JAERWL010000014">
    <property type="protein sequence ID" value="MBM9477968.1"/>
    <property type="molecule type" value="Genomic_DNA"/>
</dbReference>
<evidence type="ECO:0000256" key="1">
    <source>
        <dbReference type="SAM" id="MobiDB-lite"/>
    </source>
</evidence>
<reference evidence="3" key="1">
    <citation type="submission" date="2021-01" db="EMBL/GenBank/DDBJ databases">
        <title>KCTC 19127 draft genome.</title>
        <authorList>
            <person name="An D."/>
        </authorList>
    </citation>
    <scope>NUCLEOTIDE SEQUENCE</scope>
    <source>
        <strain evidence="3">KCTC 19127</strain>
    </source>
</reference>
<dbReference type="InterPro" id="IPR011006">
    <property type="entry name" value="CheY-like_superfamily"/>
</dbReference>
<comment type="caution">
    <text evidence="3">The sequence shown here is derived from an EMBL/GenBank/DDBJ whole genome shotgun (WGS) entry which is preliminary data.</text>
</comment>
<evidence type="ECO:0000313" key="3">
    <source>
        <dbReference type="EMBL" id="MBM9477968.1"/>
    </source>
</evidence>
<sequence>MTGSPFALPAGIPHPAPTAPDAPGRPRVGVAAALERLHVLTGRDAGDRRSAGTMMDELVPVLVPALADRCAVELLPASSPTPPAERASGFLVLTFTSDIDTDVRGVVRCSWDGDHLPSDADVAVIRAIVDQCVLLADQSRLTERMDQLHVHTEQLRAAVESNRRIGAAIGVLMVRSSLTEEAAFDALRRASNTANRKLREVADEVIYTGALPERQSAHRAPAH</sequence>
<dbReference type="RefSeq" id="WP_205258089.1">
    <property type="nucleotide sequence ID" value="NZ_BAAAPV010000002.1"/>
</dbReference>
<name>A0A938YRN3_9ACTN</name>
<dbReference type="InterPro" id="IPR036388">
    <property type="entry name" value="WH-like_DNA-bd_sf"/>
</dbReference>
<dbReference type="SUPFAM" id="SSF52172">
    <property type="entry name" value="CheY-like"/>
    <property type="match status" value="1"/>
</dbReference>
<dbReference type="PROSITE" id="PS50921">
    <property type="entry name" value="ANTAR"/>
    <property type="match status" value="1"/>
</dbReference>
<protein>
    <submittedName>
        <fullName evidence="3">ANTAR domain-containing protein</fullName>
    </submittedName>
</protein>
<evidence type="ECO:0000313" key="4">
    <source>
        <dbReference type="Proteomes" id="UP000663801"/>
    </source>
</evidence>